<evidence type="ECO:0000256" key="1">
    <source>
        <dbReference type="ARBA" id="ARBA00022737"/>
    </source>
</evidence>
<comment type="caution">
    <text evidence="3">Lacks conserved residue(s) required for the propagation of feature annotation.</text>
</comment>
<dbReference type="SUPFAM" id="SSF57535">
    <property type="entry name" value="Complement control module/SCR domain"/>
    <property type="match status" value="1"/>
</dbReference>
<comment type="caution">
    <text evidence="5">The sequence shown here is derived from an EMBL/GenBank/DDBJ whole genome shotgun (WGS) entry which is preliminary data.</text>
</comment>
<dbReference type="SMART" id="SM00032">
    <property type="entry name" value="CCP"/>
    <property type="match status" value="1"/>
</dbReference>
<evidence type="ECO:0000313" key="6">
    <source>
        <dbReference type="Proteomes" id="UP000534107"/>
    </source>
</evidence>
<feature type="domain" description="Sushi" evidence="4">
    <location>
        <begin position="1"/>
        <end position="63"/>
    </location>
</feature>
<evidence type="ECO:0000313" key="5">
    <source>
        <dbReference type="EMBL" id="NXH09953.1"/>
    </source>
</evidence>
<feature type="non-terminal residue" evidence="5">
    <location>
        <position position="91"/>
    </location>
</feature>
<evidence type="ECO:0000256" key="3">
    <source>
        <dbReference type="PROSITE-ProRule" id="PRU00302"/>
    </source>
</evidence>
<dbReference type="PANTHER" id="PTHR45656">
    <property type="entry name" value="PROTEIN CBR-CLEC-78"/>
    <property type="match status" value="1"/>
</dbReference>
<dbReference type="InterPro" id="IPR000436">
    <property type="entry name" value="Sushi_SCR_CCP_dom"/>
</dbReference>
<reference evidence="5 6" key="1">
    <citation type="submission" date="2019-09" db="EMBL/GenBank/DDBJ databases">
        <title>Bird 10,000 Genomes (B10K) Project - Family phase.</title>
        <authorList>
            <person name="Zhang G."/>
        </authorList>
    </citation>
    <scope>NUCLEOTIDE SEQUENCE [LARGE SCALE GENOMIC DNA]</scope>
    <source>
        <strain evidence="5">B10K-DU-001-16</strain>
        <tissue evidence="5">Muscle</tissue>
    </source>
</reference>
<dbReference type="AlphaFoldDB" id="A0A7K9H812"/>
<proteinExistence type="predicted"/>
<dbReference type="OrthoDB" id="6103690at2759"/>
<name>A0A7K9H812_9PICI</name>
<keyword evidence="1" id="KW-0677">Repeat</keyword>
<dbReference type="PROSITE" id="PS50923">
    <property type="entry name" value="SUSHI"/>
    <property type="match status" value="1"/>
</dbReference>
<dbReference type="Gene3D" id="2.10.70.10">
    <property type="entry name" value="Complement Module, domain 1"/>
    <property type="match status" value="1"/>
</dbReference>
<dbReference type="EMBL" id="VWZO01001183">
    <property type="protein sequence ID" value="NXH09953.1"/>
    <property type="molecule type" value="Genomic_DNA"/>
</dbReference>
<dbReference type="InterPro" id="IPR035976">
    <property type="entry name" value="Sushi/SCR/CCP_sf"/>
</dbReference>
<dbReference type="CDD" id="cd00033">
    <property type="entry name" value="CCP"/>
    <property type="match status" value="1"/>
</dbReference>
<gene>
    <name evidence="5" type="primary">Cd55_2</name>
    <name evidence="5" type="ORF">BUCCAP_R12294</name>
</gene>
<keyword evidence="2" id="KW-1015">Disulfide bond</keyword>
<dbReference type="Pfam" id="PF00084">
    <property type="entry name" value="Sushi"/>
    <property type="match status" value="1"/>
</dbReference>
<dbReference type="PANTHER" id="PTHR45656:SF15">
    <property type="entry name" value="SUSHI DOMAIN-CONTAINING PROTEIN"/>
    <property type="match status" value="1"/>
</dbReference>
<sequence length="91" mass="10118">CGPPPNLTFAELPETHKQRKDFPVGHTVSYSCQPGYMRNPRVSPTLTCLPNHTWSEAGAFCQRKQCKSPGRARNGRDVLIHLLFGSAKSHT</sequence>
<evidence type="ECO:0000256" key="2">
    <source>
        <dbReference type="ARBA" id="ARBA00023157"/>
    </source>
</evidence>
<accession>A0A7K9H812</accession>
<organism evidence="5 6">
    <name type="scientific">Bucco capensis</name>
    <name type="common">collared puffbird</name>
    <dbReference type="NCBI Taxonomy" id="135168"/>
    <lineage>
        <taxon>Eukaryota</taxon>
        <taxon>Metazoa</taxon>
        <taxon>Chordata</taxon>
        <taxon>Craniata</taxon>
        <taxon>Vertebrata</taxon>
        <taxon>Euteleostomi</taxon>
        <taxon>Archelosauria</taxon>
        <taxon>Archosauria</taxon>
        <taxon>Dinosauria</taxon>
        <taxon>Saurischia</taxon>
        <taxon>Theropoda</taxon>
        <taxon>Coelurosauria</taxon>
        <taxon>Aves</taxon>
        <taxon>Neognathae</taxon>
        <taxon>Neoaves</taxon>
        <taxon>Telluraves</taxon>
        <taxon>Coraciimorphae</taxon>
        <taxon>Piciformes</taxon>
        <taxon>Bucconidae</taxon>
        <taxon>Bucco</taxon>
    </lineage>
</organism>
<dbReference type="InterPro" id="IPR051277">
    <property type="entry name" value="SEZ6_CSMD_C4BPB_Regulators"/>
</dbReference>
<protein>
    <submittedName>
        <fullName evidence="5">DAF factor</fullName>
    </submittedName>
</protein>
<evidence type="ECO:0000259" key="4">
    <source>
        <dbReference type="PROSITE" id="PS50923"/>
    </source>
</evidence>
<dbReference type="Proteomes" id="UP000534107">
    <property type="component" value="Unassembled WGS sequence"/>
</dbReference>
<keyword evidence="6" id="KW-1185">Reference proteome</keyword>
<keyword evidence="3" id="KW-0768">Sushi</keyword>
<feature type="non-terminal residue" evidence="5">
    <location>
        <position position="1"/>
    </location>
</feature>